<organism evidence="2 3">
    <name type="scientific">Glossina palpalis gambiensis</name>
    <dbReference type="NCBI Taxonomy" id="67801"/>
    <lineage>
        <taxon>Eukaryota</taxon>
        <taxon>Metazoa</taxon>
        <taxon>Ecdysozoa</taxon>
        <taxon>Arthropoda</taxon>
        <taxon>Hexapoda</taxon>
        <taxon>Insecta</taxon>
        <taxon>Pterygota</taxon>
        <taxon>Neoptera</taxon>
        <taxon>Endopterygota</taxon>
        <taxon>Diptera</taxon>
        <taxon>Brachycera</taxon>
        <taxon>Muscomorpha</taxon>
        <taxon>Hippoboscoidea</taxon>
        <taxon>Glossinidae</taxon>
        <taxon>Glossina</taxon>
    </lineage>
</organism>
<keyword evidence="3" id="KW-1185">Reference proteome</keyword>
<dbReference type="STRING" id="67801.A0A1B0APB7"/>
<dbReference type="PANTHER" id="PTHR45688">
    <property type="match status" value="1"/>
</dbReference>
<dbReference type="VEuPathDB" id="VectorBase:GPPI003717"/>
<sequence>MPFQREQLESVVNEKLCKTETIKLRNKYIGQACQLFYRSDPLKIVRGQGQYMYDEQGTRYLDCINNVAHDIITYHLPKWLLVTYQSN</sequence>
<dbReference type="AlphaFoldDB" id="A0A1B0APB7"/>
<dbReference type="Proteomes" id="UP000092460">
    <property type="component" value="Unassembled WGS sequence"/>
</dbReference>
<dbReference type="PANTHER" id="PTHR45688:SF13">
    <property type="entry name" value="ALANINE--GLYOXYLATE AMINOTRANSFERASE 2-LIKE"/>
    <property type="match status" value="1"/>
</dbReference>
<evidence type="ECO:0000313" key="3">
    <source>
        <dbReference type="Proteomes" id="UP000092460"/>
    </source>
</evidence>
<dbReference type="InterPro" id="IPR015422">
    <property type="entry name" value="PyrdxlP-dep_Trfase_small"/>
</dbReference>
<reference evidence="3" key="1">
    <citation type="submission" date="2015-01" db="EMBL/GenBank/DDBJ databases">
        <authorList>
            <person name="Aksoy S."/>
            <person name="Warren W."/>
            <person name="Wilson R.K."/>
        </authorList>
    </citation>
    <scope>NUCLEOTIDE SEQUENCE [LARGE SCALE GENOMIC DNA]</scope>
    <source>
        <strain evidence="3">IAEA</strain>
    </source>
</reference>
<comment type="similarity">
    <text evidence="1">Belongs to the class-III pyridoxal-phosphate-dependent aminotransferase family.</text>
</comment>
<dbReference type="SUPFAM" id="SSF53383">
    <property type="entry name" value="PLP-dependent transferases"/>
    <property type="match status" value="1"/>
</dbReference>
<dbReference type="Gene3D" id="3.90.1150.10">
    <property type="entry name" value="Aspartate Aminotransferase, domain 1"/>
    <property type="match status" value="1"/>
</dbReference>
<protein>
    <submittedName>
        <fullName evidence="2">Uncharacterized protein</fullName>
    </submittedName>
</protein>
<proteinExistence type="inferred from homology"/>
<accession>A0A1B0APB7</accession>
<dbReference type="EnsemblMetazoa" id="GPPI003717-RA">
    <property type="protein sequence ID" value="GPPI003717-PA"/>
    <property type="gene ID" value="GPPI003717"/>
</dbReference>
<evidence type="ECO:0000256" key="1">
    <source>
        <dbReference type="ARBA" id="ARBA00008954"/>
    </source>
</evidence>
<dbReference type="GO" id="GO:0005739">
    <property type="term" value="C:mitochondrion"/>
    <property type="evidence" value="ECO:0007669"/>
    <property type="project" value="TreeGrafter"/>
</dbReference>
<reference evidence="2" key="2">
    <citation type="submission" date="2020-05" db="UniProtKB">
        <authorList>
            <consortium name="EnsemblMetazoa"/>
        </authorList>
    </citation>
    <scope>IDENTIFICATION</scope>
    <source>
        <strain evidence="2">IAEA</strain>
    </source>
</reference>
<evidence type="ECO:0000313" key="2">
    <source>
        <dbReference type="EnsemblMetazoa" id="GPPI003717-PA"/>
    </source>
</evidence>
<dbReference type="InterPro" id="IPR015424">
    <property type="entry name" value="PyrdxlP-dep_Trfase"/>
</dbReference>
<name>A0A1B0APB7_9MUSC</name>
<dbReference type="EMBL" id="JXJN01001301">
    <property type="status" value="NOT_ANNOTATED_CDS"/>
    <property type="molecule type" value="Genomic_DNA"/>
</dbReference>